<keyword evidence="3" id="KW-1185">Reference proteome</keyword>
<accession>A0ABS0NG63</accession>
<feature type="compositionally biased region" description="Low complexity" evidence="1">
    <location>
        <begin position="1"/>
        <end position="37"/>
    </location>
</feature>
<dbReference type="PANTHER" id="PTHR41913:SF1">
    <property type="entry name" value="DUF1684 DOMAIN-CONTAINING PROTEIN"/>
    <property type="match status" value="1"/>
</dbReference>
<dbReference type="InterPro" id="IPR012467">
    <property type="entry name" value="DUF1684"/>
</dbReference>
<dbReference type="EMBL" id="JACYXC010000001">
    <property type="protein sequence ID" value="MBH5334142.1"/>
    <property type="molecule type" value="Genomic_DNA"/>
</dbReference>
<evidence type="ECO:0000256" key="1">
    <source>
        <dbReference type="SAM" id="MobiDB-lite"/>
    </source>
</evidence>
<proteinExistence type="predicted"/>
<dbReference type="Pfam" id="PF07920">
    <property type="entry name" value="DUF1684"/>
    <property type="match status" value="1"/>
</dbReference>
<evidence type="ECO:0000313" key="3">
    <source>
        <dbReference type="Proteomes" id="UP000807371"/>
    </source>
</evidence>
<gene>
    <name evidence="2" type="ORF">IHE55_04725</name>
</gene>
<dbReference type="PANTHER" id="PTHR41913">
    <property type="entry name" value="DUF1684 DOMAIN-CONTAINING PROTEIN"/>
    <property type="match status" value="1"/>
</dbReference>
<dbReference type="RefSeq" id="WP_197987872.1">
    <property type="nucleotide sequence ID" value="NZ_JACYXC010000001.1"/>
</dbReference>
<protein>
    <submittedName>
        <fullName evidence="2">DUF1684 domain-containing protein</fullName>
    </submittedName>
</protein>
<dbReference type="Proteomes" id="UP000807371">
    <property type="component" value="Unassembled WGS sequence"/>
</dbReference>
<feature type="region of interest" description="Disordered" evidence="1">
    <location>
        <begin position="1"/>
        <end position="41"/>
    </location>
</feature>
<evidence type="ECO:0000313" key="2">
    <source>
        <dbReference type="EMBL" id="MBH5334142.1"/>
    </source>
</evidence>
<reference evidence="2 3" key="1">
    <citation type="submission" date="2020-09" db="EMBL/GenBank/DDBJ databases">
        <title>Biosynthesis of the nuclear factor of activated T cells inhibitor NFAT-133 and its congeners in Streptomyces pactum.</title>
        <authorList>
            <person name="Zhou W."/>
            <person name="Posri P."/>
            <person name="Abugrain M.E."/>
            <person name="Weisberg A.J."/>
            <person name="Chang J.H."/>
            <person name="Mahmud T."/>
        </authorList>
    </citation>
    <scope>NUCLEOTIDE SEQUENCE [LARGE SCALE GENOMIC DNA]</scope>
    <source>
        <strain evidence="2 3">ATCC 27456</strain>
    </source>
</reference>
<name>A0ABS0NG63_9ACTN</name>
<comment type="caution">
    <text evidence="2">The sequence shown here is derived from an EMBL/GenBank/DDBJ whole genome shotgun (WGS) entry which is preliminary data.</text>
</comment>
<sequence length="297" mass="30901">MNTSRPPRSSASTPAPGPAAHSSSGAPDPSAGSVPPDGGAGQEWLEWRAARTASVTAPYGPLALTGTHWLADAAAGGSLPGVPGRWTADGDEVVLTAVPADGLSVDGRPLGGSVRLGPDTGPDGARVARGEQRLVVLRREGSWAVRVFDPGAAARRAFRGIDVFAYDPRWAVPAVHRPYPDGREIRVDNADGRRRGLHLAGEVVFEAGGAEHRLAAVAEAGGALWIVFADGTSGRSSYRFRFLRPGTPAADGTLTLDFNRAFLPPCAFADHFICPFPPPGNTLPLDVPAGERNLTGD</sequence>
<organism evidence="2 3">
    <name type="scientific">Streptomyces pactum</name>
    <dbReference type="NCBI Taxonomy" id="68249"/>
    <lineage>
        <taxon>Bacteria</taxon>
        <taxon>Bacillati</taxon>
        <taxon>Actinomycetota</taxon>
        <taxon>Actinomycetes</taxon>
        <taxon>Kitasatosporales</taxon>
        <taxon>Streptomycetaceae</taxon>
        <taxon>Streptomyces</taxon>
    </lineage>
</organism>